<reference evidence="2" key="1">
    <citation type="submission" date="2020-11" db="EMBL/GenBank/DDBJ databases">
        <authorList>
            <consortium name="DOE Joint Genome Institute"/>
            <person name="Ahrendt S."/>
            <person name="Riley R."/>
            <person name="Andreopoulos W."/>
            <person name="Labutti K."/>
            <person name="Pangilinan J."/>
            <person name="Ruiz-Duenas F.J."/>
            <person name="Barrasa J.M."/>
            <person name="Sanchez-Garcia M."/>
            <person name="Camarero S."/>
            <person name="Miyauchi S."/>
            <person name="Serrano A."/>
            <person name="Linde D."/>
            <person name="Babiker R."/>
            <person name="Drula E."/>
            <person name="Ayuso-Fernandez I."/>
            <person name="Pacheco R."/>
            <person name="Padilla G."/>
            <person name="Ferreira P."/>
            <person name="Barriuso J."/>
            <person name="Kellner H."/>
            <person name="Castanera R."/>
            <person name="Alfaro M."/>
            <person name="Ramirez L."/>
            <person name="Pisabarro A.G."/>
            <person name="Kuo A."/>
            <person name="Tritt A."/>
            <person name="Lipzen A."/>
            <person name="He G."/>
            <person name="Yan M."/>
            <person name="Ng V."/>
            <person name="Cullen D."/>
            <person name="Martin F."/>
            <person name="Rosso M.-N."/>
            <person name="Henrissat B."/>
            <person name="Hibbett D."/>
            <person name="Martinez A.T."/>
            <person name="Grigoriev I.V."/>
        </authorList>
    </citation>
    <scope>NUCLEOTIDE SEQUENCE</scope>
    <source>
        <strain evidence="2">MF-IS2</strain>
    </source>
</reference>
<comment type="caution">
    <text evidence="2">The sequence shown here is derived from an EMBL/GenBank/DDBJ whole genome shotgun (WGS) entry which is preliminary data.</text>
</comment>
<dbReference type="AlphaFoldDB" id="A0A9P6BWK1"/>
<sequence>MPHLPHQPITSTNPITSMSTLEIEPETQNEIMLLAMLCKAQSEVEVLKKQLAFKEAKKGQKGGKGKLLDNGLPRMLSSDEFYKQVGLWKAAVVEWEKSKTVWKERNAVLMEEYQTAMALWKEAKTQAKKDGKAFRESQPAKPSAKKQARKPLLRDFQGLSPPSTDEDGELFDFTAVSTEDSKDNDKEHDHGQ</sequence>
<accession>A0A9P6BWK1</accession>
<proteinExistence type="predicted"/>
<name>A0A9P6BWK1_9AGAR</name>
<keyword evidence="3" id="KW-1185">Reference proteome</keyword>
<evidence type="ECO:0000313" key="2">
    <source>
        <dbReference type="EMBL" id="KAF9440515.1"/>
    </source>
</evidence>
<feature type="region of interest" description="Disordered" evidence="1">
    <location>
        <begin position="128"/>
        <end position="192"/>
    </location>
</feature>
<dbReference type="OrthoDB" id="3267810at2759"/>
<organism evidence="2 3">
    <name type="scientific">Macrolepiota fuliginosa MF-IS2</name>
    <dbReference type="NCBI Taxonomy" id="1400762"/>
    <lineage>
        <taxon>Eukaryota</taxon>
        <taxon>Fungi</taxon>
        <taxon>Dikarya</taxon>
        <taxon>Basidiomycota</taxon>
        <taxon>Agaricomycotina</taxon>
        <taxon>Agaricomycetes</taxon>
        <taxon>Agaricomycetidae</taxon>
        <taxon>Agaricales</taxon>
        <taxon>Agaricineae</taxon>
        <taxon>Agaricaceae</taxon>
        <taxon>Macrolepiota</taxon>
    </lineage>
</organism>
<gene>
    <name evidence="2" type="ORF">P691DRAFT_767660</name>
</gene>
<evidence type="ECO:0000313" key="3">
    <source>
        <dbReference type="Proteomes" id="UP000807342"/>
    </source>
</evidence>
<dbReference type="Proteomes" id="UP000807342">
    <property type="component" value="Unassembled WGS sequence"/>
</dbReference>
<dbReference type="EMBL" id="MU152469">
    <property type="protein sequence ID" value="KAF9440515.1"/>
    <property type="molecule type" value="Genomic_DNA"/>
</dbReference>
<feature type="compositionally biased region" description="Basic and acidic residues" evidence="1">
    <location>
        <begin position="179"/>
        <end position="192"/>
    </location>
</feature>
<evidence type="ECO:0000256" key="1">
    <source>
        <dbReference type="SAM" id="MobiDB-lite"/>
    </source>
</evidence>
<protein>
    <submittedName>
        <fullName evidence="2">Uncharacterized protein</fullName>
    </submittedName>
</protein>